<dbReference type="InterPro" id="IPR024562">
    <property type="entry name" value="YqhG"/>
</dbReference>
<reference evidence="1" key="1">
    <citation type="submission" date="2020-08" db="EMBL/GenBank/DDBJ databases">
        <title>Genome public.</title>
        <authorList>
            <person name="Liu C."/>
            <person name="Sun Q."/>
        </authorList>
    </citation>
    <scope>NUCLEOTIDE SEQUENCE</scope>
    <source>
        <strain evidence="1">BX22</strain>
    </source>
</reference>
<dbReference type="Proteomes" id="UP000637359">
    <property type="component" value="Unassembled WGS sequence"/>
</dbReference>
<gene>
    <name evidence="1" type="ORF">H8S33_10280</name>
</gene>
<dbReference type="AlphaFoldDB" id="A0A923L6C7"/>
<protein>
    <submittedName>
        <fullName evidence="1">Uncharacterized protein</fullName>
    </submittedName>
</protein>
<accession>A0A923L6C7</accession>
<dbReference type="EMBL" id="JACOOL010000006">
    <property type="protein sequence ID" value="MBC5637195.1"/>
    <property type="molecule type" value="Genomic_DNA"/>
</dbReference>
<keyword evidence="2" id="KW-1185">Reference proteome</keyword>
<evidence type="ECO:0000313" key="1">
    <source>
        <dbReference type="EMBL" id="MBC5637195.1"/>
    </source>
</evidence>
<organism evidence="1 2">
    <name type="scientific">Ornithinibacillus hominis</name>
    <dbReference type="NCBI Taxonomy" id="2763055"/>
    <lineage>
        <taxon>Bacteria</taxon>
        <taxon>Bacillati</taxon>
        <taxon>Bacillota</taxon>
        <taxon>Bacilli</taxon>
        <taxon>Bacillales</taxon>
        <taxon>Bacillaceae</taxon>
        <taxon>Ornithinibacillus</taxon>
    </lineage>
</organism>
<evidence type="ECO:0000313" key="2">
    <source>
        <dbReference type="Proteomes" id="UP000637359"/>
    </source>
</evidence>
<dbReference type="RefSeq" id="WP_186869900.1">
    <property type="nucleotide sequence ID" value="NZ_JACOOL010000006.1"/>
</dbReference>
<proteinExistence type="predicted"/>
<dbReference type="Pfam" id="PF11079">
    <property type="entry name" value="YqhG"/>
    <property type="match status" value="1"/>
</dbReference>
<sequence length="260" mass="30678">MAINLHSFLEDYFTAHHCDILSNREGVLKVQLNEKMDRALMNRPFYWHYIKKMGREGDPMQLTLITNPSSLEEKGERIHFGSPRLQQILNHLKENERYTRLFEVVHTNQNTALHPWLVINLKLSYIGKLKKDEVFSIGLNLLNGIMKTEIMDTLMKKEFLMQISDYCYTITPLIKPKSGYNRILAVINQYIQDLEHDWAKESLEELDKEIELLKHFYEGDQEEDVEQMEKELQGLKERYQPKIELTVINGGIFYLDASNK</sequence>
<comment type="caution">
    <text evidence="1">The sequence shown here is derived from an EMBL/GenBank/DDBJ whole genome shotgun (WGS) entry which is preliminary data.</text>
</comment>
<name>A0A923L6C7_9BACI</name>